<accession>A0ABT3L157</accession>
<dbReference type="InterPro" id="IPR010380">
    <property type="entry name" value="DUF975"/>
</dbReference>
<evidence type="ECO:0008006" key="4">
    <source>
        <dbReference type="Google" id="ProtNLM"/>
    </source>
</evidence>
<evidence type="ECO:0000256" key="1">
    <source>
        <dbReference type="SAM" id="Phobius"/>
    </source>
</evidence>
<dbReference type="PANTHER" id="PTHR40076:SF1">
    <property type="entry name" value="MEMBRANE PROTEIN"/>
    <property type="match status" value="1"/>
</dbReference>
<organism evidence="2 3">
    <name type="scientific">Spirulina subsalsa FACHB-351</name>
    <dbReference type="NCBI Taxonomy" id="234711"/>
    <lineage>
        <taxon>Bacteria</taxon>
        <taxon>Bacillati</taxon>
        <taxon>Cyanobacteriota</taxon>
        <taxon>Cyanophyceae</taxon>
        <taxon>Spirulinales</taxon>
        <taxon>Spirulinaceae</taxon>
        <taxon>Spirulina</taxon>
    </lineage>
</organism>
<evidence type="ECO:0000313" key="3">
    <source>
        <dbReference type="Proteomes" id="UP001526426"/>
    </source>
</evidence>
<comment type="caution">
    <text evidence="2">The sequence shown here is derived from an EMBL/GenBank/DDBJ whole genome shotgun (WGS) entry which is preliminary data.</text>
</comment>
<keyword evidence="1" id="KW-0472">Membrane</keyword>
<feature type="transmembrane region" description="Helical" evidence="1">
    <location>
        <begin position="37"/>
        <end position="60"/>
    </location>
</feature>
<keyword evidence="3" id="KW-1185">Reference proteome</keyword>
<protein>
    <recommendedName>
        <fullName evidence="4">Glycerophosphoryl diester phosphodiesterase membrane domain-containing protein</fullName>
    </recommendedName>
</protein>
<keyword evidence="1" id="KW-1133">Transmembrane helix</keyword>
<keyword evidence="1" id="KW-0812">Transmembrane</keyword>
<feature type="transmembrane region" description="Helical" evidence="1">
    <location>
        <begin position="72"/>
        <end position="94"/>
    </location>
</feature>
<feature type="transmembrane region" description="Helical" evidence="1">
    <location>
        <begin position="115"/>
        <end position="132"/>
    </location>
</feature>
<evidence type="ECO:0000313" key="2">
    <source>
        <dbReference type="EMBL" id="MCW6035239.1"/>
    </source>
</evidence>
<dbReference type="EMBL" id="JAIHOM010000009">
    <property type="protein sequence ID" value="MCW6035239.1"/>
    <property type="molecule type" value="Genomic_DNA"/>
</dbReference>
<dbReference type="Proteomes" id="UP001526426">
    <property type="component" value="Unassembled WGS sequence"/>
</dbReference>
<proteinExistence type="predicted"/>
<feature type="transmembrane region" description="Helical" evidence="1">
    <location>
        <begin position="138"/>
        <end position="156"/>
    </location>
</feature>
<sequence>MQNNKPKNLSQVLVEGYVFQLEDYIKQGWQVFQKNSALFITSTFFYLVVILTITIVDIILGRLSDNSNEWGGTGLGSMLQFLIITPLEVGFYLIAIQGLQQQSSSFNDFFKGFDYFVQLVAGSLISTIFTIVGLFLCILPGIYIGVSYVLVPLLIVDRRLNFWEAMETSRQLVSRNWFGWFLLSIMIFGINLLGILACGLGVFVSLPLTYAIWTAAYRNIAGLKYGNVQDSY</sequence>
<feature type="transmembrane region" description="Helical" evidence="1">
    <location>
        <begin position="177"/>
        <end position="204"/>
    </location>
</feature>
<name>A0ABT3L157_9CYAN</name>
<gene>
    <name evidence="2" type="ORF">K4A83_02990</name>
</gene>
<dbReference type="PANTHER" id="PTHR40076">
    <property type="entry name" value="MEMBRANE PROTEIN-RELATED"/>
    <property type="match status" value="1"/>
</dbReference>
<reference evidence="2 3" key="1">
    <citation type="submission" date="2021-08" db="EMBL/GenBank/DDBJ databases">
        <title>Draft genome sequence of Spirulina subsalsa with high tolerance to salinity and hype-accumulation of phycocyanin.</title>
        <authorList>
            <person name="Pei H."/>
            <person name="Jiang L."/>
        </authorList>
    </citation>
    <scope>NUCLEOTIDE SEQUENCE [LARGE SCALE GENOMIC DNA]</scope>
    <source>
        <strain evidence="2 3">FACHB-351</strain>
    </source>
</reference>